<proteinExistence type="inferred from homology"/>
<dbReference type="PROSITE" id="PS52016">
    <property type="entry name" value="TONB_DEPENDENT_REC_3"/>
    <property type="match status" value="1"/>
</dbReference>
<reference evidence="11 12" key="1">
    <citation type="submission" date="2017-09" db="EMBL/GenBank/DDBJ databases">
        <title>Bacterial strain isolated from the female urinary microbiota.</title>
        <authorList>
            <person name="Thomas-White K."/>
            <person name="Kumar N."/>
            <person name="Forster S."/>
            <person name="Putonti C."/>
            <person name="Lawley T."/>
            <person name="Wolfe A.J."/>
        </authorList>
    </citation>
    <scope>NUCLEOTIDE SEQUENCE [LARGE SCALE GENOMIC DNA]</scope>
    <source>
        <strain evidence="11 12">UMB0818</strain>
    </source>
</reference>
<dbReference type="InterPro" id="IPR023996">
    <property type="entry name" value="TonB-dep_OMP_SusC/RagA"/>
</dbReference>
<dbReference type="Gene3D" id="2.40.170.20">
    <property type="entry name" value="TonB-dependent receptor, beta-barrel domain"/>
    <property type="match status" value="1"/>
</dbReference>
<dbReference type="InterPro" id="IPR037066">
    <property type="entry name" value="Plug_dom_sf"/>
</dbReference>
<comment type="similarity">
    <text evidence="7">Belongs to the TonB-dependent receptor family.</text>
</comment>
<dbReference type="Gene3D" id="2.170.130.10">
    <property type="entry name" value="TonB-dependent receptor, plug domain"/>
    <property type="match status" value="1"/>
</dbReference>
<sequence length="1217" mass="135311">MREKYLYYSILVALLLCPLGISAQTVTKVFNKTPLKTVLKEVERQTKMSIIYNVSEVNGQKKITATFNNEPVAKVLDRVLDSSLDYSIENKMITIYHRNKAQEKAKTTPQNRIGQSRTIQGTVVDSHGEPLIGVTVRIKNAQAGVVTDIDGKYSLVTKETAPTLEFSYIGYTPQSIVAHNNRINVTLKEESSMLNEVVVTAMGIQRKEKSLTYATQQVKAEDLMRVQDPNVANTLEGKVSGITITPSAGGAGGASKIILRGNKSILGNNSPLIVVDGIPMSNGTRGQIGGDNITYSGASEGADPLSMINPDDIENINVLKGANAAALYGAAAANGVVMITTKKGKEGKLSISLASNVTADRVWLTPKLQRSYGAKLLKGRGVAIGAWGGKLSDLKDTELQTEIPLNSDLFPGQKHMLHLRNQAVDDVNEFFRTGLTANNSVSVSGGTEKIQTYFSMANSHAIGLVDNNSYNRNTLSFRQHYNLFKRLQIDASVNYVLTKTNNRPGGGTLLNPIYHLYNTPANIDMHYYQNNFSANDATWLVDGGAFYKQKENGDFEWLTGQKALLHGMRQEWAYMQGGENNPYWLTRMNSNVQNSNRVYGYLTGKLNLLEGLDFQARISIDHTNFTGEAKRYATTFAPVKFYPYGTYWKSTDRTEEIYTDYMLSYNKNFNKTWDVSATAGWVAHVSHSEAMTVDSPNATYISGTRQKMPTRINWFDTRSGDIGNTSSSKNTNWDKAALFTAQLGWKDKVYVDASYRQDWYRAFRQFANRGLSESYGYFGLGANAVMSQLFKLPEVVSYAKYRLSYSEVGNSIPNIFFSKGSENLETGAVSPSPYNHFRNPIPEKSKSFETGIEASFFDSRLDLDLTYYHALSTNQYMIATFADGKATPINSAKTRNQGIEVTVGYNFRLQNDFTWRTAVNFSYNDNKILRTAYNEDGSEALIAGGMAGVRVRYREGGEMGDMYVTDYERTPEGGIVSNGFFRQNADGTFTPYKYKILDGKIAIDENNHAIEKEYQGDTNGFGTLKYETSNDKLYEKYVGNMNSKWLLGWSNTMNYKGVTLSFLINGRIGGKVVSLTEGYLDNLGLSQRSADSRLNAEKNGWDYKGEALMPLPDGSGRYVPVKSYYESVGGSKNPIEYIYDGTNFRLRELSLGYTFKNLLGAGKNLNLSLIGRNLFFLYIKAPVDPDVSLSSGNGMSAFELYNMPSTRSFGFSLKLDM</sequence>
<dbReference type="InterPro" id="IPR039426">
    <property type="entry name" value="TonB-dep_rcpt-like"/>
</dbReference>
<feature type="chain" id="PRO_5014859901" evidence="8">
    <location>
        <begin position="24"/>
        <end position="1217"/>
    </location>
</feature>
<keyword evidence="8" id="KW-0732">Signal</keyword>
<feature type="domain" description="TonB-dependent receptor plug" evidence="9">
    <location>
        <begin position="209"/>
        <end position="336"/>
    </location>
</feature>
<evidence type="ECO:0000256" key="2">
    <source>
        <dbReference type="ARBA" id="ARBA00022448"/>
    </source>
</evidence>
<dbReference type="RefSeq" id="WP_102188057.1">
    <property type="nucleotide sequence ID" value="NZ_PNGI01000006.1"/>
</dbReference>
<organism evidence="11 12">
    <name type="scientific">Hoylesella timonensis</name>
    <dbReference type="NCBI Taxonomy" id="386414"/>
    <lineage>
        <taxon>Bacteria</taxon>
        <taxon>Pseudomonadati</taxon>
        <taxon>Bacteroidota</taxon>
        <taxon>Bacteroidia</taxon>
        <taxon>Bacteroidales</taxon>
        <taxon>Prevotellaceae</taxon>
        <taxon>Hoylesella</taxon>
    </lineage>
</organism>
<dbReference type="NCBIfam" id="TIGR04056">
    <property type="entry name" value="OMP_RagA_SusC"/>
    <property type="match status" value="1"/>
</dbReference>
<evidence type="ECO:0000256" key="8">
    <source>
        <dbReference type="SAM" id="SignalP"/>
    </source>
</evidence>
<dbReference type="NCBIfam" id="TIGR04057">
    <property type="entry name" value="SusC_RagA_signa"/>
    <property type="match status" value="1"/>
</dbReference>
<dbReference type="Gene3D" id="3.55.50.30">
    <property type="match status" value="1"/>
</dbReference>
<gene>
    <name evidence="11" type="ORF">CJ232_04015</name>
</gene>
<keyword evidence="2 7" id="KW-0813">Transport</keyword>
<keyword evidence="5 7" id="KW-0472">Membrane</keyword>
<keyword evidence="4 7" id="KW-0812">Transmembrane</keyword>
<dbReference type="EMBL" id="PNGI01000006">
    <property type="protein sequence ID" value="PMC10675.1"/>
    <property type="molecule type" value="Genomic_DNA"/>
</dbReference>
<dbReference type="InterPro" id="IPR008969">
    <property type="entry name" value="CarboxyPept-like_regulatory"/>
</dbReference>
<dbReference type="AlphaFoldDB" id="A0A2N6Q6Q0"/>
<comment type="caution">
    <text evidence="11">The sequence shown here is derived from an EMBL/GenBank/DDBJ whole genome shotgun (WGS) entry which is preliminary data.</text>
</comment>
<dbReference type="InterPro" id="IPR036942">
    <property type="entry name" value="Beta-barrel_TonB_sf"/>
</dbReference>
<dbReference type="Proteomes" id="UP000235661">
    <property type="component" value="Unassembled WGS sequence"/>
</dbReference>
<evidence type="ECO:0000256" key="5">
    <source>
        <dbReference type="ARBA" id="ARBA00023136"/>
    </source>
</evidence>
<evidence type="ECO:0000256" key="7">
    <source>
        <dbReference type="PROSITE-ProRule" id="PRU01360"/>
    </source>
</evidence>
<feature type="signal peptide" evidence="8">
    <location>
        <begin position="1"/>
        <end position="23"/>
    </location>
</feature>
<protein>
    <submittedName>
        <fullName evidence="11">SusC/RagA family TonB-linked outer membrane protein</fullName>
    </submittedName>
</protein>
<comment type="subcellular location">
    <subcellularLocation>
        <location evidence="1 7">Cell outer membrane</location>
        <topology evidence="1 7">Multi-pass membrane protein</topology>
    </subcellularLocation>
</comment>
<dbReference type="Pfam" id="PF16344">
    <property type="entry name" value="FecR_C"/>
    <property type="match status" value="1"/>
</dbReference>
<keyword evidence="6 7" id="KW-0998">Cell outer membrane</keyword>
<dbReference type="FunFam" id="2.60.40.1120:FF:000003">
    <property type="entry name" value="Outer membrane protein Omp121"/>
    <property type="match status" value="1"/>
</dbReference>
<evidence type="ECO:0000256" key="6">
    <source>
        <dbReference type="ARBA" id="ARBA00023237"/>
    </source>
</evidence>
<evidence type="ECO:0000313" key="11">
    <source>
        <dbReference type="EMBL" id="PMC10675.1"/>
    </source>
</evidence>
<dbReference type="Gene3D" id="2.60.40.1120">
    <property type="entry name" value="Carboxypeptidase-like, regulatory domain"/>
    <property type="match status" value="1"/>
</dbReference>
<keyword evidence="3 7" id="KW-1134">Transmembrane beta strand</keyword>
<accession>A0A2N6Q6Q0</accession>
<dbReference type="GO" id="GO:0009279">
    <property type="term" value="C:cell outer membrane"/>
    <property type="evidence" value="ECO:0007669"/>
    <property type="project" value="UniProtKB-SubCell"/>
</dbReference>
<evidence type="ECO:0000313" key="12">
    <source>
        <dbReference type="Proteomes" id="UP000235661"/>
    </source>
</evidence>
<evidence type="ECO:0000256" key="1">
    <source>
        <dbReference type="ARBA" id="ARBA00004571"/>
    </source>
</evidence>
<evidence type="ECO:0000256" key="3">
    <source>
        <dbReference type="ARBA" id="ARBA00022452"/>
    </source>
</evidence>
<dbReference type="InterPro" id="IPR012910">
    <property type="entry name" value="Plug_dom"/>
</dbReference>
<name>A0A2N6Q6Q0_9BACT</name>
<dbReference type="InterPro" id="IPR032508">
    <property type="entry name" value="FecR_C"/>
</dbReference>
<feature type="domain" description="Protein FecR C-terminal" evidence="10">
    <location>
        <begin position="29"/>
        <end position="95"/>
    </location>
</feature>
<dbReference type="Pfam" id="PF07715">
    <property type="entry name" value="Plug"/>
    <property type="match status" value="1"/>
</dbReference>
<dbReference type="SUPFAM" id="SSF56935">
    <property type="entry name" value="Porins"/>
    <property type="match status" value="1"/>
</dbReference>
<evidence type="ECO:0000259" key="10">
    <source>
        <dbReference type="Pfam" id="PF16344"/>
    </source>
</evidence>
<dbReference type="InterPro" id="IPR023997">
    <property type="entry name" value="TonB-dep_OMP_SusC/RagA_CS"/>
</dbReference>
<evidence type="ECO:0000256" key="4">
    <source>
        <dbReference type="ARBA" id="ARBA00022692"/>
    </source>
</evidence>
<dbReference type="SUPFAM" id="SSF49464">
    <property type="entry name" value="Carboxypeptidase regulatory domain-like"/>
    <property type="match status" value="1"/>
</dbReference>
<dbReference type="Pfam" id="PF13715">
    <property type="entry name" value="CarbopepD_reg_2"/>
    <property type="match status" value="1"/>
</dbReference>
<evidence type="ECO:0000259" key="9">
    <source>
        <dbReference type="Pfam" id="PF07715"/>
    </source>
</evidence>